<keyword evidence="2" id="KW-0732">Signal</keyword>
<evidence type="ECO:0000313" key="5">
    <source>
        <dbReference type="Proteomes" id="UP001216907"/>
    </source>
</evidence>
<gene>
    <name evidence="4" type="ORF">PZE19_10085</name>
</gene>
<dbReference type="InterPro" id="IPR050300">
    <property type="entry name" value="GDXG_lipolytic_enzyme"/>
</dbReference>
<name>A0ABT6F9Q0_9BACT</name>
<dbReference type="Pfam" id="PF20434">
    <property type="entry name" value="BD-FAE"/>
    <property type="match status" value="1"/>
</dbReference>
<dbReference type="PANTHER" id="PTHR48081">
    <property type="entry name" value="AB HYDROLASE SUPERFAMILY PROTEIN C4A8.06C"/>
    <property type="match status" value="1"/>
</dbReference>
<dbReference type="InterPro" id="IPR049492">
    <property type="entry name" value="BD-FAE-like_dom"/>
</dbReference>
<evidence type="ECO:0000259" key="3">
    <source>
        <dbReference type="Pfam" id="PF20434"/>
    </source>
</evidence>
<dbReference type="RefSeq" id="WP_277860485.1">
    <property type="nucleotide sequence ID" value="NZ_JARRAG010000002.1"/>
</dbReference>
<keyword evidence="1 4" id="KW-0378">Hydrolase</keyword>
<dbReference type="EMBL" id="JARRAG010000002">
    <property type="protein sequence ID" value="MDG3004123.1"/>
    <property type="molecule type" value="Genomic_DNA"/>
</dbReference>
<proteinExistence type="predicted"/>
<sequence>MVRRVHMTRGWLAMAAFGAMGVAGTGTAGADALEGASEVVKLWAQGAPDAKGTDPAKDVPTLSVFLPKPDVATGAAVVVCPGGGYGGLAIDHEGKQVAEWLNSIGVATFVLKYRLAPAYREPAMLHDVNRAIRVVRQGAARWGVDPGRIGLLGFSAGGHLASTGGTHFDAGKADAEDPIDRVSSRPDRLILVYPVIAMATPYTHQGSNRNLLGEHPSEDLLKFYSNEQQVTPETPPTFLAHTNEDSAVPPENSLLFALGLRKAKVPLELHVFEKGQHGLGLGSGSKEHKIAPNPAFQSWPKLCEVWLKGQGFLDKKALQSP</sequence>
<protein>
    <submittedName>
        <fullName evidence="4">Alpha/beta hydrolase</fullName>
    </submittedName>
</protein>
<evidence type="ECO:0000256" key="2">
    <source>
        <dbReference type="SAM" id="SignalP"/>
    </source>
</evidence>
<dbReference type="PANTHER" id="PTHR48081:SF6">
    <property type="entry name" value="PEPTIDASE S9 PROLYL OLIGOPEPTIDASE CATALYTIC DOMAIN-CONTAINING PROTEIN"/>
    <property type="match status" value="1"/>
</dbReference>
<dbReference type="GO" id="GO:0016787">
    <property type="term" value="F:hydrolase activity"/>
    <property type="evidence" value="ECO:0007669"/>
    <property type="project" value="UniProtKB-KW"/>
</dbReference>
<dbReference type="Gene3D" id="3.40.50.1820">
    <property type="entry name" value="alpha/beta hydrolase"/>
    <property type="match status" value="1"/>
</dbReference>
<comment type="caution">
    <text evidence="4">The sequence shown here is derived from an EMBL/GenBank/DDBJ whole genome shotgun (WGS) entry which is preliminary data.</text>
</comment>
<evidence type="ECO:0000256" key="1">
    <source>
        <dbReference type="ARBA" id="ARBA00022801"/>
    </source>
</evidence>
<evidence type="ECO:0000313" key="4">
    <source>
        <dbReference type="EMBL" id="MDG3004123.1"/>
    </source>
</evidence>
<feature type="signal peptide" evidence="2">
    <location>
        <begin position="1"/>
        <end position="30"/>
    </location>
</feature>
<dbReference type="InterPro" id="IPR029058">
    <property type="entry name" value="AB_hydrolase_fold"/>
</dbReference>
<keyword evidence="5" id="KW-1185">Reference proteome</keyword>
<accession>A0ABT6F9Q0</accession>
<reference evidence="4 5" key="1">
    <citation type="submission" date="2023-03" db="EMBL/GenBank/DDBJ databases">
        <title>Paludisphaera mucosa sp. nov. a novel planctomycete from northern fen.</title>
        <authorList>
            <person name="Ivanova A."/>
        </authorList>
    </citation>
    <scope>NUCLEOTIDE SEQUENCE [LARGE SCALE GENOMIC DNA]</scope>
    <source>
        <strain evidence="4 5">Pla2</strain>
    </source>
</reference>
<dbReference type="Proteomes" id="UP001216907">
    <property type="component" value="Unassembled WGS sequence"/>
</dbReference>
<feature type="chain" id="PRO_5045210534" evidence="2">
    <location>
        <begin position="31"/>
        <end position="321"/>
    </location>
</feature>
<organism evidence="4 5">
    <name type="scientific">Paludisphaera mucosa</name>
    <dbReference type="NCBI Taxonomy" id="3030827"/>
    <lineage>
        <taxon>Bacteria</taxon>
        <taxon>Pseudomonadati</taxon>
        <taxon>Planctomycetota</taxon>
        <taxon>Planctomycetia</taxon>
        <taxon>Isosphaerales</taxon>
        <taxon>Isosphaeraceae</taxon>
        <taxon>Paludisphaera</taxon>
    </lineage>
</organism>
<dbReference type="SUPFAM" id="SSF53474">
    <property type="entry name" value="alpha/beta-Hydrolases"/>
    <property type="match status" value="1"/>
</dbReference>
<feature type="domain" description="BD-FAE-like" evidence="3">
    <location>
        <begin position="63"/>
        <end position="257"/>
    </location>
</feature>